<evidence type="ECO:0000313" key="7">
    <source>
        <dbReference type="Proteomes" id="UP000095300"/>
    </source>
</evidence>
<dbReference type="KEGG" id="scac:106094660"/>
<dbReference type="PANTHER" id="PTHR11733">
    <property type="entry name" value="ZINC METALLOPROTEASE FAMILY M13 NEPRILYSIN-RELATED"/>
    <property type="match status" value="1"/>
</dbReference>
<evidence type="ECO:0000313" key="6">
    <source>
        <dbReference type="EnsemblMetazoa" id="SCAU014659-PA"/>
    </source>
</evidence>
<dbReference type="InterPro" id="IPR008753">
    <property type="entry name" value="Peptidase_M13_N"/>
</dbReference>
<dbReference type="Proteomes" id="UP000095300">
    <property type="component" value="Unassembled WGS sequence"/>
</dbReference>
<keyword evidence="3" id="KW-0175">Coiled coil</keyword>
<dbReference type="Gene3D" id="1.10.1380.10">
    <property type="entry name" value="Neutral endopeptidase , domain2"/>
    <property type="match status" value="1"/>
</dbReference>
<dbReference type="SUPFAM" id="SSF55486">
    <property type="entry name" value="Metalloproteases ('zincins'), catalytic domain"/>
    <property type="match status" value="1"/>
</dbReference>
<dbReference type="GO" id="GO:0004222">
    <property type="term" value="F:metalloendopeptidase activity"/>
    <property type="evidence" value="ECO:0007669"/>
    <property type="project" value="InterPro"/>
</dbReference>
<comment type="subcellular location">
    <subcellularLocation>
        <location evidence="1">Cell membrane</location>
        <topology evidence="1">Single-pass type II membrane protein</topology>
    </subcellularLocation>
</comment>
<dbReference type="OrthoDB" id="7842934at2759"/>
<gene>
    <name evidence="6" type="primary">106094660</name>
</gene>
<dbReference type="Pfam" id="PF05649">
    <property type="entry name" value="Peptidase_M13_N"/>
    <property type="match status" value="1"/>
</dbReference>
<dbReference type="PANTHER" id="PTHR11733:SF167">
    <property type="entry name" value="FI17812P1-RELATED"/>
    <property type="match status" value="1"/>
</dbReference>
<dbReference type="VEuPathDB" id="VectorBase:SCAU014659"/>
<proteinExistence type="inferred from homology"/>
<dbReference type="InterPro" id="IPR042089">
    <property type="entry name" value="Peptidase_M13_dom_2"/>
</dbReference>
<evidence type="ECO:0000256" key="3">
    <source>
        <dbReference type="SAM" id="Coils"/>
    </source>
</evidence>
<protein>
    <recommendedName>
        <fullName evidence="5">Peptidase M13 N-terminal domain-containing protein</fullName>
    </recommendedName>
</protein>
<keyword evidence="7" id="KW-1185">Reference proteome</keyword>
<feature type="signal peptide" evidence="4">
    <location>
        <begin position="1"/>
        <end position="19"/>
    </location>
</feature>
<name>A0A1I8Q7U9_STOCA</name>
<dbReference type="GO" id="GO:0016485">
    <property type="term" value="P:protein processing"/>
    <property type="evidence" value="ECO:0007669"/>
    <property type="project" value="TreeGrafter"/>
</dbReference>
<dbReference type="GO" id="GO:0005886">
    <property type="term" value="C:plasma membrane"/>
    <property type="evidence" value="ECO:0007669"/>
    <property type="project" value="UniProtKB-SubCell"/>
</dbReference>
<evidence type="ECO:0000256" key="2">
    <source>
        <dbReference type="ARBA" id="ARBA00007357"/>
    </source>
</evidence>
<evidence type="ECO:0000256" key="1">
    <source>
        <dbReference type="ARBA" id="ARBA00004401"/>
    </source>
</evidence>
<feature type="coiled-coil region" evidence="3">
    <location>
        <begin position="214"/>
        <end position="241"/>
    </location>
</feature>
<dbReference type="EnsemblMetazoa" id="SCAU014659-RA">
    <property type="protein sequence ID" value="SCAU014659-PA"/>
    <property type="gene ID" value="SCAU014659"/>
</dbReference>
<dbReference type="PROSITE" id="PS51885">
    <property type="entry name" value="NEPRILYSIN"/>
    <property type="match status" value="1"/>
</dbReference>
<feature type="chain" id="PRO_5009327868" description="Peptidase M13 N-terminal domain-containing protein" evidence="4">
    <location>
        <begin position="20"/>
        <end position="600"/>
    </location>
</feature>
<dbReference type="Gene3D" id="3.40.390.10">
    <property type="entry name" value="Collagenase (Catalytic Domain)"/>
    <property type="match status" value="2"/>
</dbReference>
<feature type="domain" description="Peptidase M13 N-terminal" evidence="5">
    <location>
        <begin position="42"/>
        <end position="388"/>
    </location>
</feature>
<sequence>MKLGISLLTLVVIIERCSGFVPSVNRKHYKALISTMDDSIMPCSDFYEYACGKWPELNEAHKDDYTTAEEKANHEVNMELTQYMDNIPMSDQPEFVQKAYSLYTSCTDNEQFNGLNYLWWFKSHKNLEWALWPSDEGVSDGHLNWAKTLGTFRRFGMLNIFVDLRMFVDKEDPSKNVLRLTKPESFAPLTHEDIEHLNKALDIKTTFEEKWNDLSEFEKLLQKLNDEKEDDDNEIELLNSIKDQPVVDVLQRYVAASLDLPALPDSMEISVENYHYMESLDALLRAYDDEFLCGYLEVRFLWYQYENLKYFSDEYCMATTRARMPMATHWIYGQLHPELEAQIPAINEMFINLIGHMKKSLSSDKKAIVPKSFLDKLDTIQLKVGNYPRFDTIEVLESFYANVTLNSSDFYGNCLQLLEFHANIELSNTNNELKIDVNTYFDKADAMGSSIYPYYREADNIVVVPLALLRPPLYHWGWMDIYKYSSLGYNLLHALHMSLAYQNGFGYADSLRIADIGSLNSAYHAHFHDQNVSASEITQFGYMQMDWKQLFFLNFAHTHCQNDISSQDYNAVNFISTQMPEFVKVFDCKLNSFLELFTHI</sequence>
<dbReference type="InterPro" id="IPR024079">
    <property type="entry name" value="MetalloPept_cat_dom_sf"/>
</dbReference>
<dbReference type="AlphaFoldDB" id="A0A1I8Q7U9"/>
<reference evidence="6" key="1">
    <citation type="submission" date="2020-05" db="UniProtKB">
        <authorList>
            <consortium name="EnsemblMetazoa"/>
        </authorList>
    </citation>
    <scope>IDENTIFICATION</scope>
    <source>
        <strain evidence="6">USDA</strain>
    </source>
</reference>
<accession>A0A1I8Q7U9</accession>
<dbReference type="InterPro" id="IPR000718">
    <property type="entry name" value="Peptidase_M13"/>
</dbReference>
<keyword evidence="4" id="KW-0732">Signal</keyword>
<organism evidence="6 7">
    <name type="scientific">Stomoxys calcitrans</name>
    <name type="common">Stable fly</name>
    <name type="synonym">Conops calcitrans</name>
    <dbReference type="NCBI Taxonomy" id="35570"/>
    <lineage>
        <taxon>Eukaryota</taxon>
        <taxon>Metazoa</taxon>
        <taxon>Ecdysozoa</taxon>
        <taxon>Arthropoda</taxon>
        <taxon>Hexapoda</taxon>
        <taxon>Insecta</taxon>
        <taxon>Pterygota</taxon>
        <taxon>Neoptera</taxon>
        <taxon>Endopterygota</taxon>
        <taxon>Diptera</taxon>
        <taxon>Brachycera</taxon>
        <taxon>Muscomorpha</taxon>
        <taxon>Muscoidea</taxon>
        <taxon>Muscidae</taxon>
        <taxon>Stomoxys</taxon>
    </lineage>
</organism>
<comment type="similarity">
    <text evidence="2">Belongs to the peptidase M13 family.</text>
</comment>
<evidence type="ECO:0000259" key="5">
    <source>
        <dbReference type="Pfam" id="PF05649"/>
    </source>
</evidence>
<evidence type="ECO:0000256" key="4">
    <source>
        <dbReference type="SAM" id="SignalP"/>
    </source>
</evidence>